<evidence type="ECO:0000256" key="1">
    <source>
        <dbReference type="SAM" id="MobiDB-lite"/>
    </source>
</evidence>
<accession>G4ZQ53</accession>
<organism evidence="2 3">
    <name type="scientific">Phytophthora sojae (strain P6497)</name>
    <name type="common">Soybean stem and root rot agent</name>
    <name type="synonym">Phytophthora megasperma f. sp. glycines</name>
    <dbReference type="NCBI Taxonomy" id="1094619"/>
    <lineage>
        <taxon>Eukaryota</taxon>
        <taxon>Sar</taxon>
        <taxon>Stramenopiles</taxon>
        <taxon>Oomycota</taxon>
        <taxon>Peronosporomycetes</taxon>
        <taxon>Peronosporales</taxon>
        <taxon>Peronosporaceae</taxon>
        <taxon>Phytophthora</taxon>
    </lineage>
</organism>
<dbReference type="GeneID" id="20646538"/>
<evidence type="ECO:0000313" key="3">
    <source>
        <dbReference type="Proteomes" id="UP000002640"/>
    </source>
</evidence>
<reference evidence="2 3" key="1">
    <citation type="journal article" date="2006" name="Science">
        <title>Phytophthora genome sequences uncover evolutionary origins and mechanisms of pathogenesis.</title>
        <authorList>
            <person name="Tyler B.M."/>
            <person name="Tripathy S."/>
            <person name="Zhang X."/>
            <person name="Dehal P."/>
            <person name="Jiang R.H."/>
            <person name="Aerts A."/>
            <person name="Arredondo F.D."/>
            <person name="Baxter L."/>
            <person name="Bensasson D."/>
            <person name="Beynon J.L."/>
            <person name="Chapman J."/>
            <person name="Damasceno C.M."/>
            <person name="Dorrance A.E."/>
            <person name="Dou D."/>
            <person name="Dickerman A.W."/>
            <person name="Dubchak I.L."/>
            <person name="Garbelotto M."/>
            <person name="Gijzen M."/>
            <person name="Gordon S.G."/>
            <person name="Govers F."/>
            <person name="Grunwald N.J."/>
            <person name="Huang W."/>
            <person name="Ivors K.L."/>
            <person name="Jones R.W."/>
            <person name="Kamoun S."/>
            <person name="Krampis K."/>
            <person name="Lamour K.H."/>
            <person name="Lee M.K."/>
            <person name="McDonald W.H."/>
            <person name="Medina M."/>
            <person name="Meijer H.J."/>
            <person name="Nordberg E.K."/>
            <person name="Maclean D.J."/>
            <person name="Ospina-Giraldo M.D."/>
            <person name="Morris P.F."/>
            <person name="Phuntumart V."/>
            <person name="Putnam N.H."/>
            <person name="Rash S."/>
            <person name="Rose J.K."/>
            <person name="Sakihama Y."/>
            <person name="Salamov A.A."/>
            <person name="Savidor A."/>
            <person name="Scheuring C.F."/>
            <person name="Smith B.M."/>
            <person name="Sobral B.W."/>
            <person name="Terry A."/>
            <person name="Torto-Alalibo T.A."/>
            <person name="Win J."/>
            <person name="Xu Z."/>
            <person name="Zhang H."/>
            <person name="Grigoriev I.V."/>
            <person name="Rokhsar D.S."/>
            <person name="Boore J.L."/>
        </authorList>
    </citation>
    <scope>NUCLEOTIDE SEQUENCE [LARGE SCALE GENOMIC DNA]</scope>
    <source>
        <strain evidence="2 3">P6497</strain>
    </source>
</reference>
<feature type="region of interest" description="Disordered" evidence="1">
    <location>
        <begin position="28"/>
        <end position="53"/>
    </location>
</feature>
<name>G4ZQ53_PHYSP</name>
<dbReference type="Proteomes" id="UP000002640">
    <property type="component" value="Unassembled WGS sequence"/>
</dbReference>
<dbReference type="EMBL" id="JH159155">
    <property type="protein sequence ID" value="EGZ14442.1"/>
    <property type="molecule type" value="Genomic_DNA"/>
</dbReference>
<dbReference type="AlphaFoldDB" id="G4ZQ53"/>
<gene>
    <name evidence="2" type="ORF">PHYSODRAFT_332829</name>
</gene>
<keyword evidence="3" id="KW-1185">Reference proteome</keyword>
<evidence type="ECO:0000313" key="2">
    <source>
        <dbReference type="EMBL" id="EGZ14442.1"/>
    </source>
</evidence>
<protein>
    <submittedName>
        <fullName evidence="2">Uncharacterized protein</fullName>
    </submittedName>
</protein>
<dbReference type="KEGG" id="psoj:PHYSODRAFT_332829"/>
<proteinExistence type="predicted"/>
<sequence length="53" mass="6232">MPACLPFKLHAGMDFTVTQDEQLEQKHTIESSKGMELKQEPKQEQEMKRLEKE</sequence>
<dbReference type="RefSeq" id="XP_009528191.1">
    <property type="nucleotide sequence ID" value="XM_009529896.1"/>
</dbReference>
<dbReference type="InParanoid" id="G4ZQ53"/>